<dbReference type="InterPro" id="IPR003347">
    <property type="entry name" value="JmjC_dom"/>
</dbReference>
<gene>
    <name evidence="5" type="ORF">LVJ94_41435</name>
</gene>
<dbReference type="EMBL" id="CP089983">
    <property type="protein sequence ID" value="WXB03355.1"/>
    <property type="molecule type" value="Genomic_DNA"/>
</dbReference>
<evidence type="ECO:0000313" key="6">
    <source>
        <dbReference type="Proteomes" id="UP001374803"/>
    </source>
</evidence>
<feature type="domain" description="JmjC" evidence="4">
    <location>
        <begin position="17"/>
        <end position="170"/>
    </location>
</feature>
<sequence length="323" mass="35822">MTSIPATSAKPLYDAGTALYVRRSLEFAPHIQDLAGTLGIPSNSIECSFFCNPTNSVTLGHFDRSEVIVLQLRGRKTWRIAPNTFAPMPIDNWGFLDRVTSDVRLYASDAPPTTMPDGASSYALEAGSLLYVPRGYWHETITEEDALSFHINMTSLTRLDVLLVALRNELARDEWWRGPAYGLTAEEPGAIEEASAACAALRDGADRVNAQDLVRSSGRDGRIEAGTRFIRCGQAMFGIENLDQRTETAHVAIHAYHYRETTVTNLDVSFEFLPACRWIHGLMTGSTFDVSELIRVAPKLNLDDAKDLLSMLENARLVRRTRG</sequence>
<evidence type="ECO:0000256" key="2">
    <source>
        <dbReference type="ARBA" id="ARBA00022723"/>
    </source>
</evidence>
<evidence type="ECO:0000256" key="3">
    <source>
        <dbReference type="ARBA" id="ARBA00023004"/>
    </source>
</evidence>
<dbReference type="PANTHER" id="PTHR13096:SF8">
    <property type="entry name" value="RIBOSOMAL OXYGENASE 1"/>
    <property type="match status" value="1"/>
</dbReference>
<dbReference type="Proteomes" id="UP001374803">
    <property type="component" value="Chromosome"/>
</dbReference>
<evidence type="ECO:0000313" key="5">
    <source>
        <dbReference type="EMBL" id="WXB03355.1"/>
    </source>
</evidence>
<keyword evidence="3" id="KW-0408">Iron</keyword>
<dbReference type="Gene3D" id="2.60.120.650">
    <property type="entry name" value="Cupin"/>
    <property type="match status" value="1"/>
</dbReference>
<dbReference type="PROSITE" id="PS51184">
    <property type="entry name" value="JMJC"/>
    <property type="match status" value="1"/>
</dbReference>
<dbReference type="Pfam" id="PF08007">
    <property type="entry name" value="JmjC_2"/>
    <property type="match status" value="1"/>
</dbReference>
<dbReference type="RefSeq" id="WP_394832985.1">
    <property type="nucleotide sequence ID" value="NZ_CP089929.1"/>
</dbReference>
<protein>
    <submittedName>
        <fullName evidence="5">Cupin domain-containing protein</fullName>
    </submittedName>
</protein>
<comment type="cofactor">
    <cofactor evidence="1">
        <name>Fe(2+)</name>
        <dbReference type="ChEBI" id="CHEBI:29033"/>
    </cofactor>
</comment>
<keyword evidence="6" id="KW-1185">Reference proteome</keyword>
<accession>A0ABZ2KZ41</accession>
<dbReference type="InterPro" id="IPR039994">
    <property type="entry name" value="NO66-like"/>
</dbReference>
<evidence type="ECO:0000259" key="4">
    <source>
        <dbReference type="PROSITE" id="PS51184"/>
    </source>
</evidence>
<organism evidence="5 6">
    <name type="scientific">Pendulispora rubella</name>
    <dbReference type="NCBI Taxonomy" id="2741070"/>
    <lineage>
        <taxon>Bacteria</taxon>
        <taxon>Pseudomonadati</taxon>
        <taxon>Myxococcota</taxon>
        <taxon>Myxococcia</taxon>
        <taxon>Myxococcales</taxon>
        <taxon>Sorangiineae</taxon>
        <taxon>Pendulisporaceae</taxon>
        <taxon>Pendulispora</taxon>
    </lineage>
</organism>
<keyword evidence="2" id="KW-0479">Metal-binding</keyword>
<evidence type="ECO:0000256" key="1">
    <source>
        <dbReference type="ARBA" id="ARBA00001954"/>
    </source>
</evidence>
<proteinExistence type="predicted"/>
<name>A0ABZ2KZ41_9BACT</name>
<dbReference type="SUPFAM" id="SSF51197">
    <property type="entry name" value="Clavaminate synthase-like"/>
    <property type="match status" value="1"/>
</dbReference>
<reference evidence="5" key="1">
    <citation type="submission" date="2021-12" db="EMBL/GenBank/DDBJ databases">
        <title>Discovery of the Pendulisporaceae a myxobacterial family with distinct sporulation behavior and unique specialized metabolism.</title>
        <authorList>
            <person name="Garcia R."/>
            <person name="Popoff A."/>
            <person name="Bader C.D."/>
            <person name="Loehr J."/>
            <person name="Walesch S."/>
            <person name="Walt C."/>
            <person name="Boldt J."/>
            <person name="Bunk B."/>
            <person name="Haeckl F.J.F.P.J."/>
            <person name="Gunesch A.P."/>
            <person name="Birkelbach J."/>
            <person name="Nuebel U."/>
            <person name="Pietschmann T."/>
            <person name="Bach T."/>
            <person name="Mueller R."/>
        </authorList>
    </citation>
    <scope>NUCLEOTIDE SEQUENCE</scope>
    <source>
        <strain evidence="5">MSr11367</strain>
    </source>
</reference>
<dbReference type="PANTHER" id="PTHR13096">
    <property type="entry name" value="MINA53 MYC INDUCED NUCLEAR ANTIGEN"/>
    <property type="match status" value="1"/>
</dbReference>